<dbReference type="PANTHER" id="PTHR46512">
    <property type="entry name" value="PEPTIDYLPROLYL ISOMERASE"/>
    <property type="match status" value="1"/>
</dbReference>
<dbReference type="AlphaFoldDB" id="A0ABD2WSQ8"/>
<protein>
    <recommendedName>
        <fullName evidence="2">BDBT FKBP like N-terminal domain-containing protein</fullName>
    </recommendedName>
</protein>
<dbReference type="InterPro" id="IPR050754">
    <property type="entry name" value="FKBP4/5/8-like"/>
</dbReference>
<evidence type="ECO:0000259" key="2">
    <source>
        <dbReference type="Pfam" id="PF18023"/>
    </source>
</evidence>
<feature type="repeat" description="TPR" evidence="1">
    <location>
        <begin position="223"/>
        <end position="256"/>
    </location>
</feature>
<reference evidence="3 4" key="1">
    <citation type="journal article" date="2024" name="bioRxiv">
        <title>A reference genome for Trichogramma kaykai: A tiny desert-dwelling parasitoid wasp with competing sex-ratio distorters.</title>
        <authorList>
            <person name="Culotta J."/>
            <person name="Lindsey A.R."/>
        </authorList>
    </citation>
    <scope>NUCLEOTIDE SEQUENCE [LARGE SCALE GENOMIC DNA]</scope>
    <source>
        <strain evidence="3 4">KSX58</strain>
    </source>
</reference>
<dbReference type="PANTHER" id="PTHR46512:SF10">
    <property type="entry name" value="FK506-BINDING PROTEIN-LIKE"/>
    <property type="match status" value="1"/>
</dbReference>
<dbReference type="SUPFAM" id="SSF48452">
    <property type="entry name" value="TPR-like"/>
    <property type="match status" value="1"/>
</dbReference>
<feature type="domain" description="BDBT FKBP like N-terminal" evidence="2">
    <location>
        <begin position="4"/>
        <end position="119"/>
    </location>
</feature>
<dbReference type="PROSITE" id="PS50005">
    <property type="entry name" value="TPR"/>
    <property type="match status" value="1"/>
</dbReference>
<dbReference type="EMBL" id="JBJJXI010000080">
    <property type="protein sequence ID" value="KAL3395502.1"/>
    <property type="molecule type" value="Genomic_DNA"/>
</dbReference>
<dbReference type="InterPro" id="IPR040478">
    <property type="entry name" value="FKBP_N_2"/>
</dbReference>
<comment type="caution">
    <text evidence="3">The sequence shown here is derived from an EMBL/GenBank/DDBJ whole genome shotgun (WGS) entry which is preliminary data.</text>
</comment>
<dbReference type="SMART" id="SM00028">
    <property type="entry name" value="TPR"/>
    <property type="match status" value="3"/>
</dbReference>
<evidence type="ECO:0000313" key="3">
    <source>
        <dbReference type="EMBL" id="KAL3395502.1"/>
    </source>
</evidence>
<dbReference type="InterPro" id="IPR019734">
    <property type="entry name" value="TPR_rpt"/>
</dbReference>
<evidence type="ECO:0000256" key="1">
    <source>
        <dbReference type="PROSITE-ProRule" id="PRU00339"/>
    </source>
</evidence>
<keyword evidence="4" id="KW-1185">Reference proteome</keyword>
<organism evidence="3 4">
    <name type="scientific">Trichogramma kaykai</name>
    <dbReference type="NCBI Taxonomy" id="54128"/>
    <lineage>
        <taxon>Eukaryota</taxon>
        <taxon>Metazoa</taxon>
        <taxon>Ecdysozoa</taxon>
        <taxon>Arthropoda</taxon>
        <taxon>Hexapoda</taxon>
        <taxon>Insecta</taxon>
        <taxon>Pterygota</taxon>
        <taxon>Neoptera</taxon>
        <taxon>Endopterygota</taxon>
        <taxon>Hymenoptera</taxon>
        <taxon>Apocrita</taxon>
        <taxon>Proctotrupomorpha</taxon>
        <taxon>Chalcidoidea</taxon>
        <taxon>Trichogrammatidae</taxon>
        <taxon>Trichogramma</taxon>
    </lineage>
</organism>
<accession>A0ABD2WSQ8</accession>
<dbReference type="Pfam" id="PF18023">
    <property type="entry name" value="FKBP_N_2"/>
    <property type="match status" value="1"/>
</dbReference>
<sequence length="287" mass="33035">MSTWTSKDEKVSKEILVPGYFSKRPSHLCVCTLIISSPKINDKTGEQAVNAIKNDLHSQIINGEEKKEVVIDKTYSIVDILIERAILTMSLNEKSLITVKVQNDDMGISVVSLEVIVENIVYYKPIWEWKSEEKYKIALEHKQIGIKLFQEKRYVDAFHAFSKACKIILTLEPIENDEPLINELLNLKLVLFNNMAECQLIKQNYDHAVTLCTKVLNKEENNVKALYRRGVSYGGLRDFEKAISDLKKILNFDSKNKLAKEKLSIYNEQWQKSVKGYDNIVRKMFGA</sequence>
<keyword evidence="1" id="KW-0802">TPR repeat</keyword>
<evidence type="ECO:0000313" key="4">
    <source>
        <dbReference type="Proteomes" id="UP001627154"/>
    </source>
</evidence>
<proteinExistence type="predicted"/>
<gene>
    <name evidence="3" type="ORF">TKK_010335</name>
</gene>
<dbReference type="Proteomes" id="UP001627154">
    <property type="component" value="Unassembled WGS sequence"/>
</dbReference>
<dbReference type="Gene3D" id="1.25.40.10">
    <property type="entry name" value="Tetratricopeptide repeat domain"/>
    <property type="match status" value="1"/>
</dbReference>
<dbReference type="InterPro" id="IPR011990">
    <property type="entry name" value="TPR-like_helical_dom_sf"/>
</dbReference>
<name>A0ABD2WSQ8_9HYME</name>